<evidence type="ECO:0000313" key="1">
    <source>
        <dbReference type="Proteomes" id="UP000694844"/>
    </source>
</evidence>
<dbReference type="KEGG" id="cvn:111109204"/>
<dbReference type="RefSeq" id="XP_022300995.1">
    <property type="nucleotide sequence ID" value="XM_022445287.1"/>
</dbReference>
<sequence length="160" mass="17793">MVPFTYQPPGYIKNQDLGNKIHCVAFVIDGSTVDEMSDKILKQLKDLLLDSFLRESITSKCPFTSVMFDKFLGLPQIVLLTKIDKLCPDVKFDVTRTFTSSAVCTIVGNVANIMGLPRVCVLPVKNYDNETGLVVGNDILVMEALKRCLDLADDFINELV</sequence>
<name>A0A8B8BC45_CRAVI</name>
<keyword evidence="1" id="KW-1185">Reference proteome</keyword>
<proteinExistence type="predicted"/>
<dbReference type="OrthoDB" id="25620at2759"/>
<dbReference type="GeneID" id="111109204"/>
<dbReference type="AlphaFoldDB" id="A0A8B8BC45"/>
<organism evidence="1 2">
    <name type="scientific">Crassostrea virginica</name>
    <name type="common">Eastern oyster</name>
    <dbReference type="NCBI Taxonomy" id="6565"/>
    <lineage>
        <taxon>Eukaryota</taxon>
        <taxon>Metazoa</taxon>
        <taxon>Spiralia</taxon>
        <taxon>Lophotrochozoa</taxon>
        <taxon>Mollusca</taxon>
        <taxon>Bivalvia</taxon>
        <taxon>Autobranchia</taxon>
        <taxon>Pteriomorphia</taxon>
        <taxon>Ostreida</taxon>
        <taxon>Ostreoidea</taxon>
        <taxon>Ostreidae</taxon>
        <taxon>Crassostrea</taxon>
    </lineage>
</organism>
<accession>A0A8B8BC45</accession>
<dbReference type="Proteomes" id="UP000694844">
    <property type="component" value="Chromosome 8"/>
</dbReference>
<gene>
    <name evidence="2" type="primary">LOC111109204</name>
</gene>
<reference evidence="2" key="1">
    <citation type="submission" date="2025-08" db="UniProtKB">
        <authorList>
            <consortium name="RefSeq"/>
        </authorList>
    </citation>
    <scope>IDENTIFICATION</scope>
    <source>
        <tissue evidence="2">Whole sample</tissue>
    </source>
</reference>
<evidence type="ECO:0000313" key="2">
    <source>
        <dbReference type="RefSeq" id="XP_022300995.1"/>
    </source>
</evidence>
<dbReference type="PANTHER" id="PTHR14241">
    <property type="entry name" value="INTERFERON-INDUCED PROTEIN 44"/>
    <property type="match status" value="1"/>
</dbReference>
<protein>
    <submittedName>
        <fullName evidence="2">Interferon-induced protein 44-like</fullName>
    </submittedName>
</protein>
<dbReference type="PANTHER" id="PTHR14241:SF32">
    <property type="entry name" value="VWFA DOMAIN-CONTAINING PROTEIN-RELATED"/>
    <property type="match status" value="1"/>
</dbReference>